<dbReference type="KEGG" id="ngg:RG540_CH35650"/>
<dbReference type="eggNOG" id="COG2151">
    <property type="taxonomic scope" value="Bacteria"/>
</dbReference>
<dbReference type="Proteomes" id="UP000028181">
    <property type="component" value="Chromosome I"/>
</dbReference>
<dbReference type="PANTHER" id="PTHR42831:SF1">
    <property type="entry name" value="FE-S PROTEIN MATURATION AUXILIARY FACTOR YITW"/>
    <property type="match status" value="1"/>
</dbReference>
<dbReference type="Gene3D" id="3.30.300.130">
    <property type="entry name" value="Fe-S cluster assembly (FSCA)"/>
    <property type="match status" value="1"/>
</dbReference>
<reference evidence="3" key="1">
    <citation type="journal article" date="2014" name="BMC Genomics">
        <title>Genome sequencing of two Neorhizobium galegae strains reveals a noeT gene responsible for the unusual acetylation of the nodulation factors.</title>
        <authorList>
            <person name="Osterman J."/>
            <person name="Marsh J."/>
            <person name="Laine P.K."/>
            <person name="Zeng Z."/>
            <person name="Alatalo E."/>
            <person name="Sullivan J.T."/>
            <person name="Young J.P."/>
            <person name="Thomas-Oates J."/>
            <person name="Paulin L."/>
            <person name="Lindstrom K."/>
        </authorList>
    </citation>
    <scope>NUCLEOTIDE SEQUENCE [LARGE SCALE GENOMIC DNA]</scope>
    <source>
        <strain evidence="3">HAMBI 540</strain>
    </source>
</reference>
<proteinExistence type="predicted"/>
<dbReference type="HOGENOM" id="CLU_091588_2_1_5"/>
<organism evidence="2 3">
    <name type="scientific">Neorhizobium galegae bv. orientalis str. HAMBI 540</name>
    <dbReference type="NCBI Taxonomy" id="1028800"/>
    <lineage>
        <taxon>Bacteria</taxon>
        <taxon>Pseudomonadati</taxon>
        <taxon>Pseudomonadota</taxon>
        <taxon>Alphaproteobacteria</taxon>
        <taxon>Hyphomicrobiales</taxon>
        <taxon>Rhizobiaceae</taxon>
        <taxon>Rhizobium/Agrobacterium group</taxon>
        <taxon>Neorhizobium</taxon>
    </lineage>
</organism>
<dbReference type="InterPro" id="IPR052339">
    <property type="entry name" value="Fe-S_Maturation_MIP18"/>
</dbReference>
<evidence type="ECO:0000259" key="1">
    <source>
        <dbReference type="Pfam" id="PF01883"/>
    </source>
</evidence>
<gene>
    <name evidence="2" type="ORF">RG540_CH35650</name>
</gene>
<dbReference type="EMBL" id="HG938353">
    <property type="protein sequence ID" value="CDN49729.1"/>
    <property type="molecule type" value="Genomic_DNA"/>
</dbReference>
<dbReference type="PANTHER" id="PTHR42831">
    <property type="entry name" value="FE-S PROTEIN MATURATION AUXILIARY FACTOR YITW"/>
    <property type="match status" value="1"/>
</dbReference>
<name>A0A068SV23_NEOGA</name>
<dbReference type="RefSeq" id="WP_038590596.1">
    <property type="nucleotide sequence ID" value="NZ_HG938353.1"/>
</dbReference>
<dbReference type="Pfam" id="PF01883">
    <property type="entry name" value="FeS_assembly_P"/>
    <property type="match status" value="1"/>
</dbReference>
<evidence type="ECO:0000313" key="2">
    <source>
        <dbReference type="EMBL" id="CDN49729.1"/>
    </source>
</evidence>
<dbReference type="SUPFAM" id="SSF117916">
    <property type="entry name" value="Fe-S cluster assembly (FSCA) domain-like"/>
    <property type="match status" value="1"/>
</dbReference>
<accession>A0A068SV23</accession>
<dbReference type="InterPro" id="IPR002744">
    <property type="entry name" value="MIP18-like"/>
</dbReference>
<dbReference type="InterPro" id="IPR034904">
    <property type="entry name" value="FSCA_dom_sf"/>
</dbReference>
<dbReference type="GeneID" id="24257199"/>
<keyword evidence="3" id="KW-1185">Reference proteome</keyword>
<dbReference type="PATRIC" id="fig|1028800.3.peg.3621"/>
<dbReference type="OrthoDB" id="9805360at2"/>
<dbReference type="AlphaFoldDB" id="A0A068SV23"/>
<evidence type="ECO:0000313" key="3">
    <source>
        <dbReference type="Proteomes" id="UP000028181"/>
    </source>
</evidence>
<feature type="domain" description="MIP18 family-like" evidence="1">
    <location>
        <begin position="12"/>
        <end position="84"/>
    </location>
</feature>
<protein>
    <submittedName>
        <fullName evidence="2">Aromatic ring hydroxylating enzyme</fullName>
    </submittedName>
</protein>
<sequence>MPNTSEQTDLIKQVRQQLSMVIDPEIGRSVVDMGLIYRIEADQAGDMYISMTTTTKGCPASTFLKEAIQACAASVAGVKSVEVELTYDPPWNPAMMTP</sequence>